<evidence type="ECO:0000256" key="1">
    <source>
        <dbReference type="ARBA" id="ARBA00007613"/>
    </source>
</evidence>
<keyword evidence="3" id="KW-0732">Signal</keyword>
<dbReference type="PANTHER" id="PTHR30203">
    <property type="entry name" value="OUTER MEMBRANE CATION EFFLUX PROTEIN"/>
    <property type="match status" value="1"/>
</dbReference>
<keyword evidence="5" id="KW-1185">Reference proteome</keyword>
<comment type="similarity">
    <text evidence="1">Belongs to the outer membrane factor (OMF) (TC 1.B.17) family.</text>
</comment>
<dbReference type="InterPro" id="IPR003423">
    <property type="entry name" value="OMP_efflux"/>
</dbReference>
<evidence type="ECO:0000313" key="5">
    <source>
        <dbReference type="Proteomes" id="UP000033633"/>
    </source>
</evidence>
<dbReference type="Proteomes" id="UP000033633">
    <property type="component" value="Unassembled WGS sequence"/>
</dbReference>
<dbReference type="Gene3D" id="1.20.1600.10">
    <property type="entry name" value="Outer membrane efflux proteins (OEP)"/>
    <property type="match status" value="1"/>
</dbReference>
<dbReference type="InterPro" id="IPR010131">
    <property type="entry name" value="MdtP/NodT-like"/>
</dbReference>
<evidence type="ECO:0000313" key="4">
    <source>
        <dbReference type="EMBL" id="KKD00725.1"/>
    </source>
</evidence>
<feature type="chain" id="PRO_5002496844" evidence="3">
    <location>
        <begin position="29"/>
        <end position="461"/>
    </location>
</feature>
<feature type="coiled-coil region" evidence="2">
    <location>
        <begin position="357"/>
        <end position="384"/>
    </location>
</feature>
<feature type="signal peptide" evidence="3">
    <location>
        <begin position="1"/>
        <end position="28"/>
    </location>
</feature>
<dbReference type="SUPFAM" id="SSF56954">
    <property type="entry name" value="Outer membrane efflux proteins (OEP)"/>
    <property type="match status" value="1"/>
</dbReference>
<name>A0A0F5VGW5_9GAMM</name>
<dbReference type="EMBL" id="JWYV01000003">
    <property type="protein sequence ID" value="KKD00725.1"/>
    <property type="molecule type" value="Genomic_DNA"/>
</dbReference>
<keyword evidence="2" id="KW-0175">Coiled coil</keyword>
<dbReference type="OrthoDB" id="5607838at2"/>
<dbReference type="STRING" id="265726.KY46_06400"/>
<dbReference type="GO" id="GO:0015562">
    <property type="term" value="F:efflux transmembrane transporter activity"/>
    <property type="evidence" value="ECO:0007669"/>
    <property type="project" value="InterPro"/>
</dbReference>
<evidence type="ECO:0000256" key="3">
    <source>
        <dbReference type="SAM" id="SignalP"/>
    </source>
</evidence>
<dbReference type="PATRIC" id="fig|265726.11.peg.3186"/>
<organism evidence="4 5">
    <name type="scientific">Photobacterium halotolerans</name>
    <dbReference type="NCBI Taxonomy" id="265726"/>
    <lineage>
        <taxon>Bacteria</taxon>
        <taxon>Pseudomonadati</taxon>
        <taxon>Pseudomonadota</taxon>
        <taxon>Gammaproteobacteria</taxon>
        <taxon>Vibrionales</taxon>
        <taxon>Vibrionaceae</taxon>
        <taxon>Photobacterium</taxon>
    </lineage>
</organism>
<dbReference type="PANTHER" id="PTHR30203:SF30">
    <property type="entry name" value="OUTER MEMBRANE PROTEIN-RELATED"/>
    <property type="match status" value="1"/>
</dbReference>
<proteinExistence type="inferred from homology"/>
<dbReference type="AlphaFoldDB" id="A0A0F5VGW5"/>
<gene>
    <name evidence="4" type="ORF">KY46_06400</name>
</gene>
<dbReference type="Pfam" id="PF02321">
    <property type="entry name" value="OEP"/>
    <property type="match status" value="1"/>
</dbReference>
<dbReference type="RefSeq" id="WP_046219794.1">
    <property type="nucleotide sequence ID" value="NZ_JWYV01000003.1"/>
</dbReference>
<protein>
    <submittedName>
        <fullName evidence="4">Copper transporter</fullName>
    </submittedName>
</protein>
<sequence>MVKKHMHALALSISAAWLYPAWQFPAWAAETLVVSAHKDARPVSLQTLIALALRNDASQAQLAAQSSALRESAVASATQMDPKLRVGVGGLPVDSFQFDDDPMTNISVGLMQQFERGDTLELQARKVRQQAEGVDWQIQVRQREVANSITQLWFELGYQQYAERVLRENQRLMSEMAGYIQTNYAIGKSEAQDLLQARLQVSRLDDKLQANRQSQRKLISQMSEWLGADWLSANASLAASYQFDGTALDALLRSHNGTSQFYDLLTQHPMVAMTEAAISASQTQAEIAGEAYKPQFAVEVMYAYRQAKNMRGEPASDLVSAYLTVDLPLFTDNRQDRNRAAAHYQVGAAKSQKDLLLAQMNARVNALLADRQSQTERLDRYQNSLLPQAKERTKAVERGYQNNTAQFSDVINAASDELALELELARLTADLSLTGSTLTFLLGGQALESIAPSLLKPATSH</sequence>
<comment type="caution">
    <text evidence="4">The sequence shown here is derived from an EMBL/GenBank/DDBJ whole genome shotgun (WGS) entry which is preliminary data.</text>
</comment>
<accession>A0A0F5VGW5</accession>
<evidence type="ECO:0000256" key="2">
    <source>
        <dbReference type="SAM" id="Coils"/>
    </source>
</evidence>
<reference evidence="4 5" key="1">
    <citation type="submission" date="2014-12" db="EMBL/GenBank/DDBJ databases">
        <title>Mercury Reductase activity and rhizosphere competence traits in the genome of root associated Photobacterium halotolerans MELD1.</title>
        <authorList>
            <person name="Mathew D.C."/>
            <person name="Huang C.-C."/>
        </authorList>
    </citation>
    <scope>NUCLEOTIDE SEQUENCE [LARGE SCALE GENOMIC DNA]</scope>
    <source>
        <strain evidence="4 5">MELD1</strain>
    </source>
</reference>